<organism evidence="2 3">
    <name type="scientific">Imshaugia aleurites</name>
    <dbReference type="NCBI Taxonomy" id="172621"/>
    <lineage>
        <taxon>Eukaryota</taxon>
        <taxon>Fungi</taxon>
        <taxon>Dikarya</taxon>
        <taxon>Ascomycota</taxon>
        <taxon>Pezizomycotina</taxon>
        <taxon>Lecanoromycetes</taxon>
        <taxon>OSLEUM clade</taxon>
        <taxon>Lecanoromycetidae</taxon>
        <taxon>Lecanorales</taxon>
        <taxon>Lecanorineae</taxon>
        <taxon>Parmeliaceae</taxon>
        <taxon>Imshaugia</taxon>
    </lineage>
</organism>
<dbReference type="EMBL" id="CAJPDT010000134">
    <property type="protein sequence ID" value="CAF9940657.1"/>
    <property type="molecule type" value="Genomic_DNA"/>
</dbReference>
<keyword evidence="3" id="KW-1185">Reference proteome</keyword>
<reference evidence="2" key="1">
    <citation type="submission" date="2021-03" db="EMBL/GenBank/DDBJ databases">
        <authorList>
            <person name="Tagirdzhanova G."/>
        </authorList>
    </citation>
    <scope>NUCLEOTIDE SEQUENCE</scope>
</reference>
<gene>
    <name evidence="2" type="ORF">IMSHALPRED_002117</name>
</gene>
<evidence type="ECO:0000256" key="1">
    <source>
        <dbReference type="SAM" id="MobiDB-lite"/>
    </source>
</evidence>
<dbReference type="Proteomes" id="UP000664534">
    <property type="component" value="Unassembled WGS sequence"/>
</dbReference>
<proteinExistence type="predicted"/>
<evidence type="ECO:0000313" key="3">
    <source>
        <dbReference type="Proteomes" id="UP000664534"/>
    </source>
</evidence>
<accession>A0A8H3J4N0</accession>
<protein>
    <submittedName>
        <fullName evidence="2">Uncharacterized protein</fullName>
    </submittedName>
</protein>
<name>A0A8H3J4N0_9LECA</name>
<comment type="caution">
    <text evidence="2">The sequence shown here is derived from an EMBL/GenBank/DDBJ whole genome shotgun (WGS) entry which is preliminary data.</text>
</comment>
<evidence type="ECO:0000313" key="2">
    <source>
        <dbReference type="EMBL" id="CAF9940657.1"/>
    </source>
</evidence>
<feature type="region of interest" description="Disordered" evidence="1">
    <location>
        <begin position="41"/>
        <end position="60"/>
    </location>
</feature>
<sequence length="85" mass="10292">MKSIEVDKLRQEHRKKMRKENIYEVEDSKCFLKQAISTRGGEKLEKERQLAQEQQKVKDEERAFNEMLERNNEDEELGWNYKGSE</sequence>
<dbReference type="AlphaFoldDB" id="A0A8H3J4N0"/>